<keyword evidence="11" id="KW-0444">Lipid biosynthesis</keyword>
<comment type="subcellular location">
    <subcellularLocation>
        <location evidence="1">Membrane</location>
        <topology evidence="1">Multi-pass membrane protein</topology>
    </subcellularLocation>
</comment>
<keyword evidence="7 11" id="KW-0560">Oxidoreductase</keyword>
<dbReference type="GO" id="GO:0005789">
    <property type="term" value="C:endoplasmic reticulum membrane"/>
    <property type="evidence" value="ECO:0007669"/>
    <property type="project" value="TreeGrafter"/>
</dbReference>
<keyword evidence="10 12" id="KW-0472">Membrane</keyword>
<dbReference type="InterPro" id="IPR005804">
    <property type="entry name" value="FA_desaturase_dom"/>
</dbReference>
<keyword evidence="11" id="KW-0275">Fatty acid biosynthesis</keyword>
<keyword evidence="8" id="KW-0408">Iron</keyword>
<sequence length="324" mass="37504">MQRSSSSPVVLVSADKATKGGGDEKVNTYGYDVIPFSDVEVKHIRNVFKGNREWNFLDVVHVIISITSHSLCFFAASTFSWSTFWMAAVFANITLLLGVTLSYHRNLAHKSFKLTKFLEYLFAYIGLHAVQGDPMWWVSTHRYHHKFTDTVQDPHSPISGFWYSHFNWCGGLNNVKDLEMQLYYRFLHRTYLGHPIALGILLYALGGFPYIVWGMGVRLTYTFHVTFLVNSVCHIWGHQAWDTGDLSKNNWLVAILTHGEGWHNNHHAFEFSARQGLEWWQIDMTWYTMKLLEFFGLATDLKVPTETQKQRMSFNTKTTDDLTK</sequence>
<dbReference type="CDD" id="cd03505">
    <property type="entry name" value="Delta9-FADS-like"/>
    <property type="match status" value="1"/>
</dbReference>
<keyword evidence="4 11" id="KW-0812">Transmembrane</keyword>
<dbReference type="PANTHER" id="PTHR11351:SF87">
    <property type="entry name" value="LIPID DESATURASE ADS3.2, CHLOROPLASTIC-RELATED"/>
    <property type="match status" value="1"/>
</dbReference>
<dbReference type="OrthoDB" id="10260134at2759"/>
<dbReference type="GO" id="GO:0042761">
    <property type="term" value="P:very long-chain fatty acid biosynthetic process"/>
    <property type="evidence" value="ECO:0007669"/>
    <property type="project" value="TreeGrafter"/>
</dbReference>
<evidence type="ECO:0000256" key="3">
    <source>
        <dbReference type="ARBA" id="ARBA00009295"/>
    </source>
</evidence>
<reference evidence="14 15" key="1">
    <citation type="journal article" date="2020" name="IScience">
        <title>Genome Sequencing of the Endangered Kingdonia uniflora (Circaeasteraceae, Ranunculales) Reveals Potential Mechanisms of Evolutionary Specialization.</title>
        <authorList>
            <person name="Sun Y."/>
            <person name="Deng T."/>
            <person name="Zhang A."/>
            <person name="Moore M.J."/>
            <person name="Landis J.B."/>
            <person name="Lin N."/>
            <person name="Zhang H."/>
            <person name="Zhang X."/>
            <person name="Huang J."/>
            <person name="Zhang X."/>
            <person name="Sun H."/>
            <person name="Wang H."/>
        </authorList>
    </citation>
    <scope>NUCLEOTIDE SEQUENCE [LARGE SCALE GENOMIC DNA]</scope>
    <source>
        <strain evidence="14">TB1705</strain>
        <tissue evidence="14">Leaf</tissue>
    </source>
</reference>
<evidence type="ECO:0000256" key="1">
    <source>
        <dbReference type="ARBA" id="ARBA00004141"/>
    </source>
</evidence>
<evidence type="ECO:0000256" key="12">
    <source>
        <dbReference type="SAM" id="Phobius"/>
    </source>
</evidence>
<comment type="similarity">
    <text evidence="3 11">Belongs to the fatty acid desaturase type 1 family.</text>
</comment>
<evidence type="ECO:0000313" key="14">
    <source>
        <dbReference type="EMBL" id="KAF6163817.1"/>
    </source>
</evidence>
<comment type="caution">
    <text evidence="14">The sequence shown here is derived from an EMBL/GenBank/DDBJ whole genome shotgun (WGS) entry which is preliminary data.</text>
</comment>
<evidence type="ECO:0000256" key="10">
    <source>
        <dbReference type="ARBA" id="ARBA00023136"/>
    </source>
</evidence>
<dbReference type="EMBL" id="JACGCM010000963">
    <property type="protein sequence ID" value="KAF6163817.1"/>
    <property type="molecule type" value="Genomic_DNA"/>
</dbReference>
<keyword evidence="5" id="KW-0276">Fatty acid metabolism</keyword>
<organism evidence="14 15">
    <name type="scientific">Kingdonia uniflora</name>
    <dbReference type="NCBI Taxonomy" id="39325"/>
    <lineage>
        <taxon>Eukaryota</taxon>
        <taxon>Viridiplantae</taxon>
        <taxon>Streptophyta</taxon>
        <taxon>Embryophyta</taxon>
        <taxon>Tracheophyta</taxon>
        <taxon>Spermatophyta</taxon>
        <taxon>Magnoliopsida</taxon>
        <taxon>Ranunculales</taxon>
        <taxon>Circaeasteraceae</taxon>
        <taxon>Kingdonia</taxon>
    </lineage>
</organism>
<comment type="domain">
    <text evidence="11">The histidine box domains are involved in binding the catalytic metal ions.</text>
</comment>
<protein>
    <recommendedName>
        <fullName evidence="13">Fatty acid desaturase domain-containing protein</fullName>
    </recommendedName>
</protein>
<evidence type="ECO:0000256" key="4">
    <source>
        <dbReference type="ARBA" id="ARBA00022692"/>
    </source>
</evidence>
<dbReference type="InterPro" id="IPR015876">
    <property type="entry name" value="Acyl-CoA_DS"/>
</dbReference>
<proteinExistence type="inferred from homology"/>
<dbReference type="GO" id="GO:0016717">
    <property type="term" value="F:oxidoreductase activity, acting on paired donors, with oxidation of a pair of donors resulting in the reduction of molecular oxygen to two molecules of water"/>
    <property type="evidence" value="ECO:0007669"/>
    <property type="project" value="InterPro"/>
</dbReference>
<comment type="cofactor">
    <cofactor evidence="11">
        <name>Fe(2+)</name>
        <dbReference type="ChEBI" id="CHEBI:29033"/>
    </cofactor>
</comment>
<evidence type="ECO:0000256" key="11">
    <source>
        <dbReference type="RuleBase" id="RU000581"/>
    </source>
</evidence>
<keyword evidence="9" id="KW-0443">Lipid metabolism</keyword>
<comment type="pathway">
    <text evidence="2">Lipid metabolism.</text>
</comment>
<feature type="domain" description="Fatty acid desaturase" evidence="13">
    <location>
        <begin position="81"/>
        <end position="288"/>
    </location>
</feature>
<keyword evidence="6 12" id="KW-1133">Transmembrane helix</keyword>
<keyword evidence="15" id="KW-1185">Reference proteome</keyword>
<dbReference type="AlphaFoldDB" id="A0A7J7N9I9"/>
<dbReference type="PANTHER" id="PTHR11351">
    <property type="entry name" value="ACYL-COA DESATURASE"/>
    <property type="match status" value="1"/>
</dbReference>
<evidence type="ECO:0000313" key="15">
    <source>
        <dbReference type="Proteomes" id="UP000541444"/>
    </source>
</evidence>
<dbReference type="Proteomes" id="UP000541444">
    <property type="component" value="Unassembled WGS sequence"/>
</dbReference>
<evidence type="ECO:0000256" key="5">
    <source>
        <dbReference type="ARBA" id="ARBA00022832"/>
    </source>
</evidence>
<accession>A0A7J7N9I9</accession>
<evidence type="ECO:0000259" key="13">
    <source>
        <dbReference type="Pfam" id="PF00487"/>
    </source>
</evidence>
<feature type="transmembrane region" description="Helical" evidence="12">
    <location>
        <begin position="191"/>
        <end position="213"/>
    </location>
</feature>
<name>A0A7J7N9I9_9MAGN</name>
<dbReference type="Pfam" id="PF00487">
    <property type="entry name" value="FA_desaturase"/>
    <property type="match status" value="1"/>
</dbReference>
<evidence type="ECO:0000256" key="8">
    <source>
        <dbReference type="ARBA" id="ARBA00023004"/>
    </source>
</evidence>
<feature type="transmembrane region" description="Helical" evidence="12">
    <location>
        <begin position="54"/>
        <end position="76"/>
    </location>
</feature>
<evidence type="ECO:0000256" key="2">
    <source>
        <dbReference type="ARBA" id="ARBA00005189"/>
    </source>
</evidence>
<feature type="transmembrane region" description="Helical" evidence="12">
    <location>
        <begin position="82"/>
        <end position="103"/>
    </location>
</feature>
<evidence type="ECO:0000256" key="9">
    <source>
        <dbReference type="ARBA" id="ARBA00023098"/>
    </source>
</evidence>
<gene>
    <name evidence="14" type="ORF">GIB67_016157</name>
</gene>
<dbReference type="PRINTS" id="PR00075">
    <property type="entry name" value="FACDDSATRASE"/>
</dbReference>
<evidence type="ECO:0000256" key="6">
    <source>
        <dbReference type="ARBA" id="ARBA00022989"/>
    </source>
</evidence>
<evidence type="ECO:0000256" key="7">
    <source>
        <dbReference type="ARBA" id="ARBA00023002"/>
    </source>
</evidence>